<dbReference type="InterPro" id="IPR013783">
    <property type="entry name" value="Ig-like_fold"/>
</dbReference>
<dbReference type="InterPro" id="IPR036116">
    <property type="entry name" value="FN3_sf"/>
</dbReference>
<accession>A0A2L0UGW5</accession>
<keyword evidence="4" id="KW-0732">Signal</keyword>
<evidence type="ECO:0000256" key="2">
    <source>
        <dbReference type="ARBA" id="ARBA00023295"/>
    </source>
</evidence>
<evidence type="ECO:0000256" key="1">
    <source>
        <dbReference type="ARBA" id="ARBA00022737"/>
    </source>
</evidence>
<gene>
    <name evidence="6" type="ORF">CVO76_13200</name>
</gene>
<dbReference type="Pfam" id="PF00041">
    <property type="entry name" value="fn3"/>
    <property type="match status" value="2"/>
</dbReference>
<dbReference type="Gene3D" id="2.60.40.10">
    <property type="entry name" value="Immunoglobulins"/>
    <property type="match status" value="2"/>
</dbReference>
<dbReference type="RefSeq" id="WP_432206162.1">
    <property type="nucleotide sequence ID" value="NZ_CP024915.1"/>
</dbReference>
<organism evidence="6 7">
    <name type="scientific">Arthrobacter agilis</name>
    <dbReference type="NCBI Taxonomy" id="37921"/>
    <lineage>
        <taxon>Bacteria</taxon>
        <taxon>Bacillati</taxon>
        <taxon>Actinomycetota</taxon>
        <taxon>Actinomycetes</taxon>
        <taxon>Micrococcales</taxon>
        <taxon>Micrococcaceae</taxon>
        <taxon>Arthrobacter</taxon>
    </lineage>
</organism>
<name>A0A2L0UGW5_9MICC</name>
<protein>
    <recommendedName>
        <fullName evidence="5">Fibronectin type-III domain-containing protein</fullName>
    </recommendedName>
</protein>
<dbReference type="Gene3D" id="3.60.10.10">
    <property type="entry name" value="Endonuclease/exonuclease/phosphatase"/>
    <property type="match status" value="1"/>
</dbReference>
<proteinExistence type="predicted"/>
<dbReference type="InterPro" id="IPR036691">
    <property type="entry name" value="Endo/exonu/phosph_ase_sf"/>
</dbReference>
<dbReference type="PANTHER" id="PTHR46708">
    <property type="entry name" value="TENASCIN"/>
    <property type="match status" value="1"/>
</dbReference>
<dbReference type="SUPFAM" id="SSF56219">
    <property type="entry name" value="DNase I-like"/>
    <property type="match status" value="1"/>
</dbReference>
<reference evidence="6 7" key="1">
    <citation type="submission" date="2017-11" db="EMBL/GenBank/DDBJ databases">
        <title>Draft genome of Arthrobacter agilis strain UMCV2, a plant growth-promoting rhizobacterium and biocontrol capacity of phytopathogenic fungi.</title>
        <authorList>
            <person name="Martinez-Camara R."/>
            <person name="Santoyo G."/>
            <person name="Moreno-Hagelsieb G."/>
            <person name="Valencia-Cantero E."/>
        </authorList>
    </citation>
    <scope>NUCLEOTIDE SEQUENCE [LARGE SCALE GENOMIC DNA]</scope>
    <source>
        <strain evidence="6 7">UMCV2</strain>
    </source>
</reference>
<sequence>MRQSLRNKISTASFLPVILIVPLMCGASSATAAPPQMTASMTPSSTISGGSVLTGHLTSGLPVTVNAALAMPAPTGLKSTGAVSDSISLAWNPVAGAPKYRVQYSANADMSASNFARFDSSSGTIGSLKANTRYYFKVRVISLDGTNLGPYSSAIAAQSATTQLAVPTGLTSGSQTSSSIALSWNSVAGAPGYRIQASTKADMSGANYYRFTGTTAEVRGLQPDTTYYFKIRVITADGTSLSGYSSAAQARTRSLTTTLPPLVSPLKVASFNIKCANCYSAIPNELPWTGRRDAVVATTIKQRPDVIGFQEASQGWLANESRPGGLTQFEDLKERLVGAGVPYELTNPHRNNCVKSTTPTNCVHQDQGASKGTKIFYNSTTVSLVRQGAVKLPSLVGSDNERYFAWAVLTQKSTGKSFFFG</sequence>
<keyword evidence="3" id="KW-0624">Polysaccharide degradation</keyword>
<dbReference type="SMART" id="SM00060">
    <property type="entry name" value="FN3"/>
    <property type="match status" value="2"/>
</dbReference>
<dbReference type="Proteomes" id="UP000239187">
    <property type="component" value="Chromosome"/>
</dbReference>
<keyword evidence="2" id="KW-0378">Hydrolase</keyword>
<dbReference type="GO" id="GO:0016798">
    <property type="term" value="F:hydrolase activity, acting on glycosyl bonds"/>
    <property type="evidence" value="ECO:0007669"/>
    <property type="project" value="UniProtKB-KW"/>
</dbReference>
<keyword evidence="2" id="KW-0326">Glycosidase</keyword>
<evidence type="ECO:0000313" key="6">
    <source>
        <dbReference type="EMBL" id="AUZ88489.1"/>
    </source>
</evidence>
<dbReference type="EMBL" id="CP024915">
    <property type="protein sequence ID" value="AUZ88489.1"/>
    <property type="molecule type" value="Genomic_DNA"/>
</dbReference>
<feature type="domain" description="Fibronectin type-III" evidence="5">
    <location>
        <begin position="166"/>
        <end position="255"/>
    </location>
</feature>
<feature type="non-terminal residue" evidence="6">
    <location>
        <position position="421"/>
    </location>
</feature>
<feature type="signal peptide" evidence="4">
    <location>
        <begin position="1"/>
        <end position="32"/>
    </location>
</feature>
<evidence type="ECO:0000256" key="4">
    <source>
        <dbReference type="SAM" id="SignalP"/>
    </source>
</evidence>
<dbReference type="PROSITE" id="PS50853">
    <property type="entry name" value="FN3"/>
    <property type="match status" value="2"/>
</dbReference>
<evidence type="ECO:0000256" key="3">
    <source>
        <dbReference type="ARBA" id="ARBA00023326"/>
    </source>
</evidence>
<dbReference type="CDD" id="cd00063">
    <property type="entry name" value="FN3"/>
    <property type="match status" value="2"/>
</dbReference>
<keyword evidence="3" id="KW-0119">Carbohydrate metabolism</keyword>
<feature type="chain" id="PRO_5014830749" description="Fibronectin type-III domain-containing protein" evidence="4">
    <location>
        <begin position="33"/>
        <end position="421"/>
    </location>
</feature>
<evidence type="ECO:0000259" key="5">
    <source>
        <dbReference type="PROSITE" id="PS50853"/>
    </source>
</evidence>
<feature type="domain" description="Fibronectin type-III" evidence="5">
    <location>
        <begin position="73"/>
        <end position="165"/>
    </location>
</feature>
<dbReference type="SUPFAM" id="SSF49265">
    <property type="entry name" value="Fibronectin type III"/>
    <property type="match status" value="1"/>
</dbReference>
<dbReference type="GO" id="GO:0000272">
    <property type="term" value="P:polysaccharide catabolic process"/>
    <property type="evidence" value="ECO:0007669"/>
    <property type="project" value="UniProtKB-KW"/>
</dbReference>
<dbReference type="AlphaFoldDB" id="A0A2L0UGW5"/>
<dbReference type="PANTHER" id="PTHR46708:SF2">
    <property type="entry name" value="FIBRONECTIN TYPE-III DOMAIN-CONTAINING PROTEIN"/>
    <property type="match status" value="1"/>
</dbReference>
<dbReference type="InterPro" id="IPR003961">
    <property type="entry name" value="FN3_dom"/>
</dbReference>
<dbReference type="InterPro" id="IPR050991">
    <property type="entry name" value="ECM_Regulatory_Proteins"/>
</dbReference>
<keyword evidence="1" id="KW-0677">Repeat</keyword>
<evidence type="ECO:0000313" key="7">
    <source>
        <dbReference type="Proteomes" id="UP000239187"/>
    </source>
</evidence>